<evidence type="ECO:0000256" key="4">
    <source>
        <dbReference type="ARBA" id="ARBA00011738"/>
    </source>
</evidence>
<proteinExistence type="inferred from homology"/>
<feature type="binding site" evidence="9 10">
    <location>
        <begin position="204"/>
        <end position="206"/>
    </location>
    <ligand>
        <name>substrate</name>
    </ligand>
</feature>
<feature type="domain" description="Pyridoxine 5'-phosphate oxidase dimerisation C-terminal" evidence="13">
    <location>
        <begin position="185"/>
        <end position="225"/>
    </location>
</feature>
<protein>
    <recommendedName>
        <fullName evidence="9">Pyridoxine/pyridoxamine 5'-phosphate oxidase</fullName>
        <ecNumber evidence="9">1.4.3.5</ecNumber>
    </recommendedName>
    <alternativeName>
        <fullName evidence="9">PNP/PMP oxidase</fullName>
        <shortName evidence="9">PNPOx</shortName>
    </alternativeName>
    <alternativeName>
        <fullName evidence="9">Pyridoxal 5'-phosphate synthase</fullName>
    </alternativeName>
</protein>
<dbReference type="FunFam" id="2.30.110.10:FF:000005">
    <property type="entry name" value="NAD(P)H-hydrate epimerase"/>
    <property type="match status" value="1"/>
</dbReference>
<dbReference type="Pfam" id="PF01243">
    <property type="entry name" value="PNPOx_N"/>
    <property type="match status" value="1"/>
</dbReference>
<dbReference type="HAMAP" id="MF_01629">
    <property type="entry name" value="PdxH"/>
    <property type="match status" value="1"/>
</dbReference>
<evidence type="ECO:0000256" key="5">
    <source>
        <dbReference type="ARBA" id="ARBA00022630"/>
    </source>
</evidence>
<comment type="function">
    <text evidence="9">Catalyzes the oxidation of either pyridoxine 5'-phosphate (PNP) or pyridoxamine 5'-phosphate (PMP) into pyridoxal 5'-phosphate (PLP).</text>
</comment>
<feature type="binding site" evidence="9 11">
    <location>
        <begin position="75"/>
        <end position="80"/>
    </location>
    <ligand>
        <name>FMN</name>
        <dbReference type="ChEBI" id="CHEBI:58210"/>
    </ligand>
</feature>
<comment type="catalytic activity">
    <reaction evidence="9">
        <text>pyridoxamine 5'-phosphate + O2 + H2O = pyridoxal 5'-phosphate + H2O2 + NH4(+)</text>
        <dbReference type="Rhea" id="RHEA:15817"/>
        <dbReference type="ChEBI" id="CHEBI:15377"/>
        <dbReference type="ChEBI" id="CHEBI:15379"/>
        <dbReference type="ChEBI" id="CHEBI:16240"/>
        <dbReference type="ChEBI" id="CHEBI:28938"/>
        <dbReference type="ChEBI" id="CHEBI:58451"/>
        <dbReference type="ChEBI" id="CHEBI:597326"/>
        <dbReference type="EC" id="1.4.3.5"/>
    </reaction>
</comment>
<keyword evidence="15" id="KW-1185">Reference proteome</keyword>
<evidence type="ECO:0000259" key="13">
    <source>
        <dbReference type="Pfam" id="PF10590"/>
    </source>
</evidence>
<sequence length="225" mass="25590">MTLYAGTRNPETRTAMNIADLRRNYTHAGLTEADAGDDPLTLFRRWFDAAAEAKLPEPNAMALATVSAEGRPSNRIVLLKGVDHGLTFFTNYLSRKSRELQTNPFAAVVFLWDEIERQVRVEGTVEQVTAAESDAYYHSRPLSSRLGAWASEQSEVIPGRQILEQHQAELMAKYPDGNVPRPPHWGGYRLLPDAFEFWQGRPSRLHDRIRFRKEAGGWKRERLSP</sequence>
<evidence type="ECO:0000256" key="8">
    <source>
        <dbReference type="ARBA" id="ARBA00023096"/>
    </source>
</evidence>
<feature type="binding site" evidence="9 11">
    <location>
        <position position="118"/>
    </location>
    <ligand>
        <name>FMN</name>
        <dbReference type="ChEBI" id="CHEBI:58210"/>
    </ligand>
</feature>
<dbReference type="PANTHER" id="PTHR10851">
    <property type="entry name" value="PYRIDOXINE-5-PHOSPHATE OXIDASE"/>
    <property type="match status" value="1"/>
</dbReference>
<keyword evidence="6 9" id="KW-0288">FMN</keyword>
<dbReference type="Proteomes" id="UP000324974">
    <property type="component" value="Chromosome"/>
</dbReference>
<evidence type="ECO:0000256" key="10">
    <source>
        <dbReference type="PIRSR" id="PIRSR000190-1"/>
    </source>
</evidence>
<feature type="binding site" evidence="9 10">
    <location>
        <position position="144"/>
    </location>
    <ligand>
        <name>substrate</name>
    </ligand>
</feature>
<feature type="domain" description="Pyridoxamine 5'-phosphate oxidase N-terminal" evidence="12">
    <location>
        <begin position="48"/>
        <end position="166"/>
    </location>
</feature>
<evidence type="ECO:0000256" key="1">
    <source>
        <dbReference type="ARBA" id="ARBA00004738"/>
    </source>
</evidence>
<dbReference type="GO" id="GO:0008615">
    <property type="term" value="P:pyridoxine biosynthetic process"/>
    <property type="evidence" value="ECO:0007669"/>
    <property type="project" value="UniProtKB-UniRule"/>
</dbReference>
<comment type="catalytic activity">
    <reaction evidence="9">
        <text>pyridoxine 5'-phosphate + O2 = pyridoxal 5'-phosphate + H2O2</text>
        <dbReference type="Rhea" id="RHEA:15149"/>
        <dbReference type="ChEBI" id="CHEBI:15379"/>
        <dbReference type="ChEBI" id="CHEBI:16240"/>
        <dbReference type="ChEBI" id="CHEBI:58589"/>
        <dbReference type="ChEBI" id="CHEBI:597326"/>
        <dbReference type="EC" id="1.4.3.5"/>
    </reaction>
</comment>
<keyword evidence="5 9" id="KW-0285">Flavoprotein</keyword>
<keyword evidence="7 9" id="KW-0560">Oxidoreductase</keyword>
<dbReference type="EC" id="1.4.3.5" evidence="9"/>
<dbReference type="EMBL" id="CP042425">
    <property type="protein sequence ID" value="QEL19056.1"/>
    <property type="molecule type" value="Genomic_DNA"/>
</dbReference>
<comment type="similarity">
    <text evidence="3 9">Belongs to the pyridoxamine 5'-phosphate oxidase family.</text>
</comment>
<dbReference type="InterPro" id="IPR019740">
    <property type="entry name" value="Pyridox_Oxase_CS"/>
</dbReference>
<comment type="pathway">
    <text evidence="2 9">Cofactor metabolism; pyridoxal 5'-phosphate salvage; pyridoxal 5'-phosphate from pyridoxine 5'-phosphate: step 1/1.</text>
</comment>
<dbReference type="InterPro" id="IPR019576">
    <property type="entry name" value="Pyridoxamine_oxidase_dimer_C"/>
</dbReference>
<evidence type="ECO:0000256" key="6">
    <source>
        <dbReference type="ARBA" id="ARBA00022643"/>
    </source>
</evidence>
<evidence type="ECO:0000256" key="7">
    <source>
        <dbReference type="ARBA" id="ARBA00023002"/>
    </source>
</evidence>
<dbReference type="NCBIfam" id="TIGR00558">
    <property type="entry name" value="pdxH"/>
    <property type="match status" value="1"/>
</dbReference>
<dbReference type="AlphaFoldDB" id="A0A5C1AM63"/>
<organism evidence="14 15">
    <name type="scientific">Limnoglobus roseus</name>
    <dbReference type="NCBI Taxonomy" id="2598579"/>
    <lineage>
        <taxon>Bacteria</taxon>
        <taxon>Pseudomonadati</taxon>
        <taxon>Planctomycetota</taxon>
        <taxon>Planctomycetia</taxon>
        <taxon>Gemmatales</taxon>
        <taxon>Gemmataceae</taxon>
        <taxon>Limnoglobus</taxon>
    </lineage>
</organism>
<dbReference type="InterPro" id="IPR012349">
    <property type="entry name" value="Split_barrel_FMN-bd"/>
</dbReference>
<reference evidence="15" key="1">
    <citation type="submission" date="2019-08" db="EMBL/GenBank/DDBJ databases">
        <title>Limnoglobus roseus gen. nov., sp. nov., a novel freshwater planctomycete with a giant genome from the family Gemmataceae.</title>
        <authorList>
            <person name="Kulichevskaya I.S."/>
            <person name="Naumoff D.G."/>
            <person name="Miroshnikov K."/>
            <person name="Ivanova A."/>
            <person name="Philippov D.A."/>
            <person name="Hakobyan A."/>
            <person name="Rijpstra I.C."/>
            <person name="Sinninghe Damste J.S."/>
            <person name="Liesack W."/>
            <person name="Dedysh S.N."/>
        </authorList>
    </citation>
    <scope>NUCLEOTIDE SEQUENCE [LARGE SCALE GENOMIC DNA]</scope>
    <source>
        <strain evidence="15">PX52</strain>
    </source>
</reference>
<name>A0A5C1AM63_9BACT</name>
<dbReference type="Gene3D" id="2.30.110.10">
    <property type="entry name" value="Electron Transport, Fmn-binding Protein, Chain A"/>
    <property type="match status" value="1"/>
</dbReference>
<evidence type="ECO:0000313" key="14">
    <source>
        <dbReference type="EMBL" id="QEL19056.1"/>
    </source>
</evidence>
<dbReference type="GO" id="GO:0010181">
    <property type="term" value="F:FMN binding"/>
    <property type="evidence" value="ECO:0007669"/>
    <property type="project" value="UniProtKB-UniRule"/>
</dbReference>
<dbReference type="PROSITE" id="PS01064">
    <property type="entry name" value="PYRIDOX_OXIDASE"/>
    <property type="match status" value="1"/>
</dbReference>
<dbReference type="PIRSF" id="PIRSF000190">
    <property type="entry name" value="Pyd_amn-ph_oxd"/>
    <property type="match status" value="1"/>
</dbReference>
<feature type="binding site" evidence="9 10">
    <location>
        <position position="80"/>
    </location>
    <ligand>
        <name>substrate</name>
    </ligand>
</feature>
<evidence type="ECO:0000256" key="3">
    <source>
        <dbReference type="ARBA" id="ARBA00007301"/>
    </source>
</evidence>
<dbReference type="InterPro" id="IPR011576">
    <property type="entry name" value="Pyridox_Oxase_N"/>
</dbReference>
<feature type="binding site" evidence="9 11">
    <location>
        <position position="95"/>
    </location>
    <ligand>
        <name>FMN</name>
        <dbReference type="ChEBI" id="CHEBI:58210"/>
    </ligand>
</feature>
<comment type="cofactor">
    <cofactor evidence="9 11">
        <name>FMN</name>
        <dbReference type="ChEBI" id="CHEBI:58210"/>
    </cofactor>
    <text evidence="9 11">Binds 1 FMN per subunit.</text>
</comment>
<comment type="subunit">
    <text evidence="4 9">Homodimer.</text>
</comment>
<evidence type="ECO:0000256" key="11">
    <source>
        <dbReference type="PIRSR" id="PIRSR000190-2"/>
    </source>
</evidence>
<feature type="binding site" evidence="10">
    <location>
        <begin position="22"/>
        <end position="25"/>
    </location>
    <ligand>
        <name>substrate</name>
    </ligand>
</feature>
<keyword evidence="8 9" id="KW-0664">Pyridoxine biosynthesis</keyword>
<gene>
    <name evidence="9" type="primary">pdxH</name>
    <name evidence="14" type="ORF">PX52LOC_06110</name>
</gene>
<evidence type="ECO:0000313" key="15">
    <source>
        <dbReference type="Proteomes" id="UP000324974"/>
    </source>
</evidence>
<evidence type="ECO:0000259" key="12">
    <source>
        <dbReference type="Pfam" id="PF01243"/>
    </source>
</evidence>
<dbReference type="PANTHER" id="PTHR10851:SF0">
    <property type="entry name" value="PYRIDOXINE-5'-PHOSPHATE OXIDASE"/>
    <property type="match status" value="1"/>
</dbReference>
<feature type="binding site" evidence="9 11">
    <location>
        <begin position="153"/>
        <end position="154"/>
    </location>
    <ligand>
        <name>FMN</name>
        <dbReference type="ChEBI" id="CHEBI:58210"/>
    </ligand>
</feature>
<dbReference type="NCBIfam" id="NF004231">
    <property type="entry name" value="PRK05679.1"/>
    <property type="match status" value="1"/>
</dbReference>
<comment type="pathway">
    <text evidence="1 9">Cofactor metabolism; pyridoxal 5'-phosphate salvage; pyridoxal 5'-phosphate from pyridoxamine 5'-phosphate: step 1/1.</text>
</comment>
<feature type="binding site" evidence="9 11">
    <location>
        <position position="96"/>
    </location>
    <ligand>
        <name>FMN</name>
        <dbReference type="ChEBI" id="CHEBI:58210"/>
    </ligand>
</feature>
<evidence type="ECO:0000256" key="9">
    <source>
        <dbReference type="HAMAP-Rule" id="MF_01629"/>
    </source>
</evidence>
<feature type="binding site" evidence="9 11">
    <location>
        <position position="208"/>
    </location>
    <ligand>
        <name>FMN</name>
        <dbReference type="ChEBI" id="CHEBI:58210"/>
    </ligand>
</feature>
<feature type="binding site" evidence="9 10">
    <location>
        <position position="140"/>
    </location>
    <ligand>
        <name>substrate</name>
    </ligand>
</feature>
<dbReference type="InterPro" id="IPR000659">
    <property type="entry name" value="Pyridox_Oxase"/>
</dbReference>
<dbReference type="GO" id="GO:0004733">
    <property type="term" value="F:pyridoxamine phosphate oxidase activity"/>
    <property type="evidence" value="ECO:0007669"/>
    <property type="project" value="UniProtKB-UniRule"/>
</dbReference>
<evidence type="ECO:0000256" key="2">
    <source>
        <dbReference type="ARBA" id="ARBA00005037"/>
    </source>
</evidence>
<accession>A0A5C1AM63</accession>
<feature type="binding site" evidence="9 11">
    <location>
        <begin position="89"/>
        <end position="90"/>
    </location>
    <ligand>
        <name>FMN</name>
        <dbReference type="ChEBI" id="CHEBI:58210"/>
    </ligand>
</feature>
<dbReference type="KEGG" id="lrs:PX52LOC_06110"/>
<feature type="binding site" evidence="9 11">
    <location>
        <position position="198"/>
    </location>
    <ligand>
        <name>FMN</name>
        <dbReference type="ChEBI" id="CHEBI:58210"/>
    </ligand>
</feature>
<feature type="binding site" evidence="9 10">
    <location>
        <position position="136"/>
    </location>
    <ligand>
        <name>substrate</name>
    </ligand>
</feature>
<dbReference type="SUPFAM" id="SSF50475">
    <property type="entry name" value="FMN-binding split barrel"/>
    <property type="match status" value="1"/>
</dbReference>
<dbReference type="Pfam" id="PF10590">
    <property type="entry name" value="PNP_phzG_C"/>
    <property type="match status" value="1"/>
</dbReference>
<dbReference type="UniPathway" id="UPA01068">
    <property type="reaction ID" value="UER00304"/>
</dbReference>